<comment type="caution">
    <text evidence="2">The sequence shown here is derived from an EMBL/GenBank/DDBJ whole genome shotgun (WGS) entry which is preliminary data.</text>
</comment>
<gene>
    <name evidence="2" type="ORF">ANANG_G00146160</name>
</gene>
<evidence type="ECO:0000256" key="1">
    <source>
        <dbReference type="SAM" id="MobiDB-lite"/>
    </source>
</evidence>
<protein>
    <submittedName>
        <fullName evidence="2">Uncharacterized protein</fullName>
    </submittedName>
</protein>
<keyword evidence="3" id="KW-1185">Reference proteome</keyword>
<reference evidence="2" key="1">
    <citation type="submission" date="2021-01" db="EMBL/GenBank/DDBJ databases">
        <title>A chromosome-scale assembly of European eel, Anguilla anguilla.</title>
        <authorList>
            <person name="Henkel C."/>
            <person name="Jong-Raadsen S.A."/>
            <person name="Dufour S."/>
            <person name="Weltzien F.-A."/>
            <person name="Palstra A.P."/>
            <person name="Pelster B."/>
            <person name="Spaink H.P."/>
            <person name="Van Den Thillart G.E."/>
            <person name="Jansen H."/>
            <person name="Zahm M."/>
            <person name="Klopp C."/>
            <person name="Cedric C."/>
            <person name="Louis A."/>
            <person name="Berthelot C."/>
            <person name="Parey E."/>
            <person name="Roest Crollius H."/>
            <person name="Montfort J."/>
            <person name="Robinson-Rechavi M."/>
            <person name="Bucao C."/>
            <person name="Bouchez O."/>
            <person name="Gislard M."/>
            <person name="Lluch J."/>
            <person name="Milhes M."/>
            <person name="Lampietro C."/>
            <person name="Lopez Roques C."/>
            <person name="Donnadieu C."/>
            <person name="Braasch I."/>
            <person name="Desvignes T."/>
            <person name="Postlethwait J."/>
            <person name="Bobe J."/>
            <person name="Guiguen Y."/>
            <person name="Dirks R."/>
        </authorList>
    </citation>
    <scope>NUCLEOTIDE SEQUENCE</scope>
    <source>
        <strain evidence="2">Tag_6206</strain>
        <tissue evidence="2">Liver</tissue>
    </source>
</reference>
<evidence type="ECO:0000313" key="3">
    <source>
        <dbReference type="Proteomes" id="UP001044222"/>
    </source>
</evidence>
<dbReference type="EMBL" id="JAFIRN010000007">
    <property type="protein sequence ID" value="KAG5846100.1"/>
    <property type="molecule type" value="Genomic_DNA"/>
</dbReference>
<name>A0A9D3MF36_ANGAN</name>
<feature type="region of interest" description="Disordered" evidence="1">
    <location>
        <begin position="88"/>
        <end position="150"/>
    </location>
</feature>
<evidence type="ECO:0000313" key="2">
    <source>
        <dbReference type="EMBL" id="KAG5846100.1"/>
    </source>
</evidence>
<organism evidence="2 3">
    <name type="scientific">Anguilla anguilla</name>
    <name type="common">European freshwater eel</name>
    <name type="synonym">Muraena anguilla</name>
    <dbReference type="NCBI Taxonomy" id="7936"/>
    <lineage>
        <taxon>Eukaryota</taxon>
        <taxon>Metazoa</taxon>
        <taxon>Chordata</taxon>
        <taxon>Craniata</taxon>
        <taxon>Vertebrata</taxon>
        <taxon>Euteleostomi</taxon>
        <taxon>Actinopterygii</taxon>
        <taxon>Neopterygii</taxon>
        <taxon>Teleostei</taxon>
        <taxon>Anguilliformes</taxon>
        <taxon>Anguillidae</taxon>
        <taxon>Anguilla</taxon>
    </lineage>
</organism>
<accession>A0A9D3MF36</accession>
<feature type="compositionally biased region" description="Pro residues" evidence="1">
    <location>
        <begin position="107"/>
        <end position="133"/>
    </location>
</feature>
<dbReference type="AlphaFoldDB" id="A0A9D3MF36"/>
<dbReference type="Proteomes" id="UP001044222">
    <property type="component" value="Chromosome 7"/>
</dbReference>
<sequence>MRMLQTYQLSASRSPERGSLLGHRGELFYPQLQPSAATPVHLPGPLVDLRPEALIQCQQIVKVIVLDKGGHGRVEAFLSHTPTHRFIRSALSTPSGPPRAGTRAAPAPSPPASAPPPYNHPHQYCPPQPPPAARPAEGLQRLPQPCVNIN</sequence>
<proteinExistence type="predicted"/>